<name>A0ABQ6CBY8_9HYPH</name>
<evidence type="ECO:0000256" key="1">
    <source>
        <dbReference type="SAM" id="MobiDB-lite"/>
    </source>
</evidence>
<comment type="caution">
    <text evidence="2">The sequence shown here is derived from an EMBL/GenBank/DDBJ whole genome shotgun (WGS) entry which is preliminary data.</text>
</comment>
<evidence type="ECO:0000313" key="2">
    <source>
        <dbReference type="EMBL" id="GLS17183.1"/>
    </source>
</evidence>
<accession>A0ABQ6CBY8</accession>
<protein>
    <submittedName>
        <fullName evidence="2">Uncharacterized protein</fullName>
    </submittedName>
</protein>
<organism evidence="2 3">
    <name type="scientific">Labrys miyagiensis</name>
    <dbReference type="NCBI Taxonomy" id="346912"/>
    <lineage>
        <taxon>Bacteria</taxon>
        <taxon>Pseudomonadati</taxon>
        <taxon>Pseudomonadota</taxon>
        <taxon>Alphaproteobacteria</taxon>
        <taxon>Hyphomicrobiales</taxon>
        <taxon>Xanthobacteraceae</taxon>
        <taxon>Labrys</taxon>
    </lineage>
</organism>
<reference evidence="3" key="1">
    <citation type="journal article" date="2019" name="Int. J. Syst. Evol. Microbiol.">
        <title>The Global Catalogue of Microorganisms (GCM) 10K type strain sequencing project: providing services to taxonomists for standard genome sequencing and annotation.</title>
        <authorList>
            <consortium name="The Broad Institute Genomics Platform"/>
            <consortium name="The Broad Institute Genome Sequencing Center for Infectious Disease"/>
            <person name="Wu L."/>
            <person name="Ma J."/>
        </authorList>
    </citation>
    <scope>NUCLEOTIDE SEQUENCE [LARGE SCALE GENOMIC DNA]</scope>
    <source>
        <strain evidence="3">NBRC 101365</strain>
    </source>
</reference>
<evidence type="ECO:0000313" key="3">
    <source>
        <dbReference type="Proteomes" id="UP001156882"/>
    </source>
</evidence>
<gene>
    <name evidence="2" type="ORF">GCM10007874_01980</name>
</gene>
<proteinExistence type="predicted"/>
<dbReference type="EMBL" id="BSPC01000005">
    <property type="protein sequence ID" value="GLS17183.1"/>
    <property type="molecule type" value="Genomic_DNA"/>
</dbReference>
<sequence>MEEPVPESPTPPLITLAQAARRLETEAKALGNVARQHGFFTAVGRDLYFTEEQLKAVDTLLKDRTRAEKKAAARKKKPRSTFGIHESAELRKQRRRDKKRQEKKEGE</sequence>
<keyword evidence="3" id="KW-1185">Reference proteome</keyword>
<feature type="region of interest" description="Disordered" evidence="1">
    <location>
        <begin position="67"/>
        <end position="107"/>
    </location>
</feature>
<dbReference type="Proteomes" id="UP001156882">
    <property type="component" value="Unassembled WGS sequence"/>
</dbReference>